<evidence type="ECO:0000313" key="5">
    <source>
        <dbReference type="Proteomes" id="UP000293347"/>
    </source>
</evidence>
<dbReference type="InterPro" id="IPR011006">
    <property type="entry name" value="CheY-like_superfamily"/>
</dbReference>
<feature type="domain" description="HTH LytTR-type" evidence="3">
    <location>
        <begin position="131"/>
        <end position="229"/>
    </location>
</feature>
<evidence type="ECO:0000259" key="2">
    <source>
        <dbReference type="PROSITE" id="PS50110"/>
    </source>
</evidence>
<dbReference type="SMART" id="SM00850">
    <property type="entry name" value="LytTR"/>
    <property type="match status" value="1"/>
</dbReference>
<evidence type="ECO:0000256" key="1">
    <source>
        <dbReference type="PROSITE-ProRule" id="PRU00169"/>
    </source>
</evidence>
<proteinExistence type="predicted"/>
<reference evidence="4 5" key="1">
    <citation type="submission" date="2019-02" db="EMBL/GenBank/DDBJ databases">
        <title>Pedobacter sp. RP-1-14 sp. nov., isolated from Arctic soil.</title>
        <authorList>
            <person name="Dahal R.H."/>
        </authorList>
    </citation>
    <scope>NUCLEOTIDE SEQUENCE [LARGE SCALE GENOMIC DNA]</scope>
    <source>
        <strain evidence="4 5">RP-1-14</strain>
    </source>
</reference>
<sequence>MIKVIAVDDEPVAHDVIRSHAEKIPFISLDATFLSATDALFYIKNERVDLVFLDIAMPDLSGIEFAAMISPEIQVIFTTAYPEYALKGFELAATDYLLKPINFTRFLKACQLAETRLQLPDVKKRDEEQALFVKDGHDWVQIKFSNLVYAKAEDNYVDLHETGKHTLTRMTLTELQTKLPSDQFLRVHKSFIISRQKIERIEKHQVIVTGNKIPLSKLYRDQLLQNLGGESSVS</sequence>
<dbReference type="PANTHER" id="PTHR37299:SF1">
    <property type="entry name" value="STAGE 0 SPORULATION PROTEIN A HOMOLOG"/>
    <property type="match status" value="1"/>
</dbReference>
<keyword evidence="5" id="KW-1185">Reference proteome</keyword>
<evidence type="ECO:0000259" key="3">
    <source>
        <dbReference type="PROSITE" id="PS50930"/>
    </source>
</evidence>
<dbReference type="PANTHER" id="PTHR37299">
    <property type="entry name" value="TRANSCRIPTIONAL REGULATOR-RELATED"/>
    <property type="match status" value="1"/>
</dbReference>
<dbReference type="Gene3D" id="2.40.50.1020">
    <property type="entry name" value="LytTr DNA-binding domain"/>
    <property type="match status" value="1"/>
</dbReference>
<dbReference type="EMBL" id="SJSL01000003">
    <property type="protein sequence ID" value="TCD00491.1"/>
    <property type="molecule type" value="Genomic_DNA"/>
</dbReference>
<organism evidence="4 5">
    <name type="scientific">Pedobacter psychroterrae</name>
    <dbReference type="NCBI Taxonomy" id="2530453"/>
    <lineage>
        <taxon>Bacteria</taxon>
        <taxon>Pseudomonadati</taxon>
        <taxon>Bacteroidota</taxon>
        <taxon>Sphingobacteriia</taxon>
        <taxon>Sphingobacteriales</taxon>
        <taxon>Sphingobacteriaceae</taxon>
        <taxon>Pedobacter</taxon>
    </lineage>
</organism>
<dbReference type="RefSeq" id="WP_131596840.1">
    <property type="nucleotide sequence ID" value="NZ_SJSL01000003.1"/>
</dbReference>
<dbReference type="PROSITE" id="PS50930">
    <property type="entry name" value="HTH_LYTTR"/>
    <property type="match status" value="1"/>
</dbReference>
<protein>
    <submittedName>
        <fullName evidence="4">Response regulator transcription factor</fullName>
    </submittedName>
</protein>
<dbReference type="InterPro" id="IPR001789">
    <property type="entry name" value="Sig_transdc_resp-reg_receiver"/>
</dbReference>
<keyword evidence="1" id="KW-0597">Phosphoprotein</keyword>
<dbReference type="GO" id="GO:0003677">
    <property type="term" value="F:DNA binding"/>
    <property type="evidence" value="ECO:0007669"/>
    <property type="project" value="InterPro"/>
</dbReference>
<dbReference type="PROSITE" id="PS50110">
    <property type="entry name" value="RESPONSE_REGULATORY"/>
    <property type="match status" value="1"/>
</dbReference>
<comment type="caution">
    <text evidence="4">The sequence shown here is derived from an EMBL/GenBank/DDBJ whole genome shotgun (WGS) entry which is preliminary data.</text>
</comment>
<dbReference type="SUPFAM" id="SSF52172">
    <property type="entry name" value="CheY-like"/>
    <property type="match status" value="1"/>
</dbReference>
<accession>A0A4R0NIM8</accession>
<dbReference type="SMART" id="SM00448">
    <property type="entry name" value="REC"/>
    <property type="match status" value="1"/>
</dbReference>
<dbReference type="Gene3D" id="3.40.50.2300">
    <property type="match status" value="1"/>
</dbReference>
<dbReference type="Pfam" id="PF04397">
    <property type="entry name" value="LytTR"/>
    <property type="match status" value="1"/>
</dbReference>
<dbReference type="AlphaFoldDB" id="A0A4R0NIM8"/>
<dbReference type="GO" id="GO:0000156">
    <property type="term" value="F:phosphorelay response regulator activity"/>
    <property type="evidence" value="ECO:0007669"/>
    <property type="project" value="InterPro"/>
</dbReference>
<name>A0A4R0NIM8_9SPHI</name>
<feature type="modified residue" description="4-aspartylphosphate" evidence="1">
    <location>
        <position position="54"/>
    </location>
</feature>
<dbReference type="InterPro" id="IPR007492">
    <property type="entry name" value="LytTR_DNA-bd_dom"/>
</dbReference>
<dbReference type="InterPro" id="IPR046947">
    <property type="entry name" value="LytR-like"/>
</dbReference>
<dbReference type="OrthoDB" id="1646880at2"/>
<dbReference type="Proteomes" id="UP000293347">
    <property type="component" value="Unassembled WGS sequence"/>
</dbReference>
<evidence type="ECO:0000313" key="4">
    <source>
        <dbReference type="EMBL" id="TCD00491.1"/>
    </source>
</evidence>
<gene>
    <name evidence="4" type="ORF">EZ437_14820</name>
</gene>
<dbReference type="Pfam" id="PF00072">
    <property type="entry name" value="Response_reg"/>
    <property type="match status" value="1"/>
</dbReference>
<feature type="domain" description="Response regulatory" evidence="2">
    <location>
        <begin position="3"/>
        <end position="114"/>
    </location>
</feature>